<dbReference type="PIRSF" id="PIRSF023803">
    <property type="entry name" value="Ribonuclease_P_prd"/>
    <property type="match status" value="1"/>
</dbReference>
<comment type="catalytic activity">
    <reaction evidence="2">
        <text>Endonucleolytic cleavage of RNA, removing 5'-extranucleotides from tRNA precursor.</text>
        <dbReference type="EC" id="3.1.26.5"/>
    </reaction>
</comment>
<accession>A0ABY6HSQ7</accession>
<dbReference type="PANTHER" id="PTHR15441:SF2">
    <property type="entry name" value="RIBONUCLEASE P_MRP PROTEIN SUBUNIT POP5"/>
    <property type="match status" value="1"/>
</dbReference>
<dbReference type="Gene3D" id="3.30.70.3250">
    <property type="entry name" value="Ribonuclease P, Pop5 subunit"/>
    <property type="match status" value="1"/>
</dbReference>
<dbReference type="HAMAP" id="MF_00755">
    <property type="entry name" value="RNase_P_2"/>
    <property type="match status" value="1"/>
</dbReference>
<organism evidence="3 4">
    <name type="scientific">Candidatus Lokiarchaeum ossiferum</name>
    <dbReference type="NCBI Taxonomy" id="2951803"/>
    <lineage>
        <taxon>Archaea</taxon>
        <taxon>Promethearchaeati</taxon>
        <taxon>Promethearchaeota</taxon>
        <taxon>Promethearchaeia</taxon>
        <taxon>Promethearchaeales</taxon>
        <taxon>Promethearchaeaceae</taxon>
        <taxon>Candidatus Lokiarchaeum</taxon>
    </lineage>
</organism>
<dbReference type="GO" id="GO:0004526">
    <property type="term" value="F:ribonuclease P activity"/>
    <property type="evidence" value="ECO:0007669"/>
    <property type="project" value="UniProtKB-EC"/>
</dbReference>
<dbReference type="EMBL" id="CP104013">
    <property type="protein sequence ID" value="UYP46539.1"/>
    <property type="molecule type" value="Genomic_DNA"/>
</dbReference>
<dbReference type="InterPro" id="IPR016819">
    <property type="entry name" value="RNase_P/MRP_POP5"/>
</dbReference>
<comment type="subcellular location">
    <subcellularLocation>
        <location evidence="2">Cytoplasm</location>
    </subcellularLocation>
</comment>
<sequence>MKYIRQRYILFEILTEIPTEIGKDAVIRKIWKKLIRLYGEFTTYHVGLWMIRWDSEHRIGILRCDNITKSEVIAVLSLIKQINSIPVICHSRKTSGTIKKTLKLWRQYFKTAPPKRDDK</sequence>
<dbReference type="EC" id="3.1.26.5" evidence="2"/>
<evidence type="ECO:0000256" key="1">
    <source>
        <dbReference type="ARBA" id="ARBA00022694"/>
    </source>
</evidence>
<keyword evidence="2" id="KW-0540">Nuclease</keyword>
<keyword evidence="4" id="KW-1185">Reference proteome</keyword>
<keyword evidence="2 3" id="KW-0378">Hydrolase</keyword>
<comment type="similarity">
    <text evidence="2">Belongs to the eukaryotic/archaeal RNase P protein component 2 family.</text>
</comment>
<gene>
    <name evidence="2" type="primary">rnp2</name>
    <name evidence="3" type="ORF">NEF87_002824</name>
</gene>
<dbReference type="SUPFAM" id="SSF160350">
    <property type="entry name" value="Rnp2-like"/>
    <property type="match status" value="1"/>
</dbReference>
<dbReference type="PANTHER" id="PTHR15441">
    <property type="entry name" value="RIBONUCLEASE P PROTEIN SUBUNIT P14"/>
    <property type="match status" value="1"/>
</dbReference>
<protein>
    <recommendedName>
        <fullName evidence="2">Ribonuclease P protein component 2</fullName>
        <shortName evidence="2">RNase P component 2</shortName>
        <ecNumber evidence="2">3.1.26.5</ecNumber>
    </recommendedName>
    <alternativeName>
        <fullName evidence="2">Pop5</fullName>
    </alternativeName>
</protein>
<reference evidence="3" key="1">
    <citation type="submission" date="2022-09" db="EMBL/GenBank/DDBJ databases">
        <title>Actin cytoskeleton and complex cell architecture in an #Asgard archaeon.</title>
        <authorList>
            <person name="Ponce Toledo R.I."/>
            <person name="Schleper C."/>
            <person name="Rodrigues Oliveira T."/>
            <person name="Wollweber F."/>
            <person name="Xu J."/>
            <person name="Rittmann S."/>
            <person name="Klingl A."/>
            <person name="Pilhofer M."/>
        </authorList>
    </citation>
    <scope>NUCLEOTIDE SEQUENCE</scope>
    <source>
        <strain evidence="3">B-35</strain>
    </source>
</reference>
<proteinExistence type="inferred from homology"/>
<evidence type="ECO:0000313" key="4">
    <source>
        <dbReference type="Proteomes" id="UP001208689"/>
    </source>
</evidence>
<dbReference type="InterPro" id="IPR038085">
    <property type="entry name" value="Rnp2-like_sf"/>
</dbReference>
<dbReference type="Pfam" id="PF01900">
    <property type="entry name" value="RNase_P_Rpp14"/>
    <property type="match status" value="1"/>
</dbReference>
<keyword evidence="1 2" id="KW-0819">tRNA processing</keyword>
<comment type="function">
    <text evidence="2">Part of ribonuclease P, a protein complex that generates mature tRNA molecules by cleaving their 5'-ends.</text>
</comment>
<dbReference type="Proteomes" id="UP001208689">
    <property type="component" value="Chromosome"/>
</dbReference>
<dbReference type="InterPro" id="IPR002759">
    <property type="entry name" value="Pop5/Rpp14/Rnp2-like"/>
</dbReference>
<name>A0ABY6HSQ7_9ARCH</name>
<comment type="subunit">
    <text evidence="2">Consists of a catalytic RNA component and at least 4-5 protein subunits.</text>
</comment>
<evidence type="ECO:0000313" key="3">
    <source>
        <dbReference type="EMBL" id="UYP46539.1"/>
    </source>
</evidence>
<evidence type="ECO:0000256" key="2">
    <source>
        <dbReference type="HAMAP-Rule" id="MF_00755"/>
    </source>
</evidence>
<keyword evidence="2" id="KW-0255">Endonuclease</keyword>
<keyword evidence="2" id="KW-0963">Cytoplasm</keyword>